<feature type="compositionally biased region" description="Basic and acidic residues" evidence="1">
    <location>
        <begin position="125"/>
        <end position="177"/>
    </location>
</feature>
<name>A0A0C2ZGE7_9AGAM</name>
<feature type="compositionally biased region" description="Basic and acidic residues" evidence="1">
    <location>
        <begin position="487"/>
        <end position="506"/>
    </location>
</feature>
<dbReference type="InParanoid" id="A0A0C2ZGE7"/>
<gene>
    <name evidence="2" type="ORF">SCLCIDRAFT_33067</name>
</gene>
<keyword evidence="3" id="KW-1185">Reference proteome</keyword>
<sequence length="717" mass="78094">MEFLTGKTSEEVEIPKLTENGQNWKIYRAKIIKAAATDITDPLGVLAGWQLDDGSYNWECLDAILKWTFYTSVPISILCPIQKLDTTHKIFMYLAKRFHDSNPIVDPRTTSANDAKCDVHENSHMELRESPVSDDAATERHVDANRDKEDLLNTEDLPNRGTEHVDEENVRRKDLHTSTEASVTGTSAECADGTLVLLKGVPHETRHEPQNSLQVTPRRLPIEGEPCECKQEAANGVVTAGCTNGTVEMAKPQIADVDRMTLLGGGPAQRVGGVDKGDEECEPQTRLPKAEFYCEENNQCSGIAKEDVPNAYGLPLEGEWTGYASGEASNPKGNENTSNTAIEHADGSCEQCRLADVDGVVSEGCNGGTSECVSVDEADSDPGREVKPADSPNEPEALITVSIELEYPDGGEIPRVCIGGTSWRACDVEGHGDQADESKGRSSGWMDVLRAWMDTLNVSNSTEIACISHNDDLDTYLGAAGTKRPVHKTDGIRNHADAPIGHRDTPSIETETETAENKRGNVRMGQIGLRTRDSPYTAEIETSKRSRQWKGVSAEGVDIYLPWDAPVEGAEEVIAPNVERAGEAIVPNVGERAGNGSGDRDGGDEGGSIDSVQVNSALLALEIEHVSAKIAQEGKTAYLGRAHTAQPPGYHSKHCREVHGPWRRCGCIKIEPVKVKIERLNVSQAPEDETTYRICANIAQPPANVSKRHWDVYRPIR</sequence>
<evidence type="ECO:0000256" key="1">
    <source>
        <dbReference type="SAM" id="MobiDB-lite"/>
    </source>
</evidence>
<feature type="region of interest" description="Disordered" evidence="1">
    <location>
        <begin position="371"/>
        <end position="394"/>
    </location>
</feature>
<feature type="region of interest" description="Disordered" evidence="1">
    <location>
        <begin position="487"/>
        <end position="517"/>
    </location>
</feature>
<reference evidence="3" key="2">
    <citation type="submission" date="2015-01" db="EMBL/GenBank/DDBJ databases">
        <title>Evolutionary Origins and Diversification of the Mycorrhizal Mutualists.</title>
        <authorList>
            <consortium name="DOE Joint Genome Institute"/>
            <consortium name="Mycorrhizal Genomics Consortium"/>
            <person name="Kohler A."/>
            <person name="Kuo A."/>
            <person name="Nagy L.G."/>
            <person name="Floudas D."/>
            <person name="Copeland A."/>
            <person name="Barry K.W."/>
            <person name="Cichocki N."/>
            <person name="Veneault-Fourrey C."/>
            <person name="LaButti K."/>
            <person name="Lindquist E.A."/>
            <person name="Lipzen A."/>
            <person name="Lundell T."/>
            <person name="Morin E."/>
            <person name="Murat C."/>
            <person name="Riley R."/>
            <person name="Ohm R."/>
            <person name="Sun H."/>
            <person name="Tunlid A."/>
            <person name="Henrissat B."/>
            <person name="Grigoriev I.V."/>
            <person name="Hibbett D.S."/>
            <person name="Martin F."/>
        </authorList>
    </citation>
    <scope>NUCLEOTIDE SEQUENCE [LARGE SCALE GENOMIC DNA]</scope>
    <source>
        <strain evidence="3">Foug A</strain>
    </source>
</reference>
<accession>A0A0C2ZGE7</accession>
<feature type="region of interest" description="Disordered" evidence="1">
    <location>
        <begin position="125"/>
        <end position="186"/>
    </location>
</feature>
<protein>
    <submittedName>
        <fullName evidence="2">Uncharacterized protein</fullName>
    </submittedName>
</protein>
<dbReference type="HOGENOM" id="CLU_018595_0_0_1"/>
<feature type="region of interest" description="Disordered" evidence="1">
    <location>
        <begin position="589"/>
        <end position="609"/>
    </location>
</feature>
<evidence type="ECO:0000313" key="3">
    <source>
        <dbReference type="Proteomes" id="UP000053989"/>
    </source>
</evidence>
<proteinExistence type="predicted"/>
<dbReference type="EMBL" id="KN822233">
    <property type="protein sequence ID" value="KIM51932.1"/>
    <property type="molecule type" value="Genomic_DNA"/>
</dbReference>
<evidence type="ECO:0000313" key="2">
    <source>
        <dbReference type="EMBL" id="KIM51932.1"/>
    </source>
</evidence>
<dbReference type="AlphaFoldDB" id="A0A0C2ZGE7"/>
<dbReference type="Proteomes" id="UP000053989">
    <property type="component" value="Unassembled WGS sequence"/>
</dbReference>
<reference evidence="2 3" key="1">
    <citation type="submission" date="2014-04" db="EMBL/GenBank/DDBJ databases">
        <authorList>
            <consortium name="DOE Joint Genome Institute"/>
            <person name="Kuo A."/>
            <person name="Kohler A."/>
            <person name="Nagy L.G."/>
            <person name="Floudas D."/>
            <person name="Copeland A."/>
            <person name="Barry K.W."/>
            <person name="Cichocki N."/>
            <person name="Veneault-Fourrey C."/>
            <person name="LaButti K."/>
            <person name="Lindquist E.A."/>
            <person name="Lipzen A."/>
            <person name="Lundell T."/>
            <person name="Morin E."/>
            <person name="Murat C."/>
            <person name="Sun H."/>
            <person name="Tunlid A."/>
            <person name="Henrissat B."/>
            <person name="Grigoriev I.V."/>
            <person name="Hibbett D.S."/>
            <person name="Martin F."/>
            <person name="Nordberg H.P."/>
            <person name="Cantor M.N."/>
            <person name="Hua S.X."/>
        </authorList>
    </citation>
    <scope>NUCLEOTIDE SEQUENCE [LARGE SCALE GENOMIC DNA]</scope>
    <source>
        <strain evidence="2 3">Foug A</strain>
    </source>
</reference>
<organism evidence="2 3">
    <name type="scientific">Scleroderma citrinum Foug A</name>
    <dbReference type="NCBI Taxonomy" id="1036808"/>
    <lineage>
        <taxon>Eukaryota</taxon>
        <taxon>Fungi</taxon>
        <taxon>Dikarya</taxon>
        <taxon>Basidiomycota</taxon>
        <taxon>Agaricomycotina</taxon>
        <taxon>Agaricomycetes</taxon>
        <taxon>Agaricomycetidae</taxon>
        <taxon>Boletales</taxon>
        <taxon>Sclerodermatineae</taxon>
        <taxon>Sclerodermataceae</taxon>
        <taxon>Scleroderma</taxon>
    </lineage>
</organism>